<keyword evidence="3" id="KW-1185">Reference proteome</keyword>
<sequence>MLSWLLNTGCMGMQQFEESAGTKMRWALRWDCAPAVIVLVAVAVFWIGGSLEWFEMLRVPENAVGNVVWLYLMLAAVAGSIVLGGGAVVDLSRRLNRRSRRDQ</sequence>
<feature type="transmembrane region" description="Helical" evidence="1">
    <location>
        <begin position="28"/>
        <end position="48"/>
    </location>
</feature>
<dbReference type="AlphaFoldDB" id="A0A1G8FGZ3"/>
<name>A0A1G8FGZ3_9MICC</name>
<protein>
    <submittedName>
        <fullName evidence="2">Uncharacterized protein</fullName>
    </submittedName>
</protein>
<keyword evidence="1" id="KW-1133">Transmembrane helix</keyword>
<organism evidence="2 3">
    <name type="scientific">Arthrobacter subterraneus</name>
    <dbReference type="NCBI Taxonomy" id="335973"/>
    <lineage>
        <taxon>Bacteria</taxon>
        <taxon>Bacillati</taxon>
        <taxon>Actinomycetota</taxon>
        <taxon>Actinomycetes</taxon>
        <taxon>Micrococcales</taxon>
        <taxon>Micrococcaceae</taxon>
        <taxon>Arthrobacter</taxon>
    </lineage>
</organism>
<evidence type="ECO:0000313" key="3">
    <source>
        <dbReference type="Proteomes" id="UP000199258"/>
    </source>
</evidence>
<evidence type="ECO:0000256" key="1">
    <source>
        <dbReference type="SAM" id="Phobius"/>
    </source>
</evidence>
<dbReference type="EMBL" id="FNDT01000003">
    <property type="protein sequence ID" value="SDH81390.1"/>
    <property type="molecule type" value="Genomic_DNA"/>
</dbReference>
<reference evidence="2 3" key="1">
    <citation type="submission" date="2016-10" db="EMBL/GenBank/DDBJ databases">
        <authorList>
            <person name="de Groot N.N."/>
        </authorList>
    </citation>
    <scope>NUCLEOTIDE SEQUENCE [LARGE SCALE GENOMIC DNA]</scope>
    <source>
        <strain evidence="2 3">NP_1H</strain>
    </source>
</reference>
<proteinExistence type="predicted"/>
<keyword evidence="1" id="KW-0812">Transmembrane</keyword>
<dbReference type="STRING" id="335973.SAMN04488693_10357"/>
<dbReference type="Proteomes" id="UP000199258">
    <property type="component" value="Unassembled WGS sequence"/>
</dbReference>
<keyword evidence="1" id="KW-0472">Membrane</keyword>
<accession>A0A1G8FGZ3</accession>
<gene>
    <name evidence="2" type="ORF">SAMN04488693_10357</name>
</gene>
<evidence type="ECO:0000313" key="2">
    <source>
        <dbReference type="EMBL" id="SDH81390.1"/>
    </source>
</evidence>
<feature type="transmembrane region" description="Helical" evidence="1">
    <location>
        <begin position="68"/>
        <end position="91"/>
    </location>
</feature>